<evidence type="ECO:0000313" key="3">
    <source>
        <dbReference type="Proteomes" id="UP000324632"/>
    </source>
</evidence>
<dbReference type="EMBL" id="SOYY01000011">
    <property type="protein sequence ID" value="KAA0714557.1"/>
    <property type="molecule type" value="Genomic_DNA"/>
</dbReference>
<proteinExistence type="predicted"/>
<reference evidence="2 3" key="1">
    <citation type="journal article" date="2019" name="Mol. Ecol. Resour.">
        <title>Chromosome-level genome assembly of Triplophysa tibetana, a fish adapted to the harsh high-altitude environment of the Tibetan Plateau.</title>
        <authorList>
            <person name="Yang X."/>
            <person name="Liu H."/>
            <person name="Ma Z."/>
            <person name="Zou Y."/>
            <person name="Zou M."/>
            <person name="Mao Y."/>
            <person name="Li X."/>
            <person name="Wang H."/>
            <person name="Chen T."/>
            <person name="Wang W."/>
            <person name="Yang R."/>
        </authorList>
    </citation>
    <scope>NUCLEOTIDE SEQUENCE [LARGE SCALE GENOMIC DNA]</scope>
    <source>
        <strain evidence="2">TTIB1903HZAU</strain>
        <tissue evidence="2">Muscle</tissue>
    </source>
</reference>
<sequence length="128" mass="13592">MSENKFSASDDSTAAQGSSENPAANQSTSAAQDAAIAKSHHETAGSPAPSVTPQNDEATKAELYNLYTSRQLGVPQTTSISKPKVGDNTVRVYSAIPLQPEKTTIPANAKKRRRSPIAYILSLYSLLD</sequence>
<evidence type="ECO:0000256" key="1">
    <source>
        <dbReference type="SAM" id="MobiDB-lite"/>
    </source>
</evidence>
<dbReference type="Proteomes" id="UP000324632">
    <property type="component" value="Chromosome 11"/>
</dbReference>
<feature type="region of interest" description="Disordered" evidence="1">
    <location>
        <begin position="1"/>
        <end position="61"/>
    </location>
</feature>
<keyword evidence="3" id="KW-1185">Reference proteome</keyword>
<comment type="caution">
    <text evidence="2">The sequence shown here is derived from an EMBL/GenBank/DDBJ whole genome shotgun (WGS) entry which is preliminary data.</text>
</comment>
<feature type="compositionally biased region" description="Polar residues" evidence="1">
    <location>
        <begin position="1"/>
        <end position="31"/>
    </location>
</feature>
<name>A0A5A9P1K5_9TELE</name>
<gene>
    <name evidence="2" type="ORF">E1301_Tti017604</name>
</gene>
<protein>
    <submittedName>
        <fullName evidence="2">Uncharacterized protein</fullName>
    </submittedName>
</protein>
<accession>A0A5A9P1K5</accession>
<dbReference type="AlphaFoldDB" id="A0A5A9P1K5"/>
<organism evidence="2 3">
    <name type="scientific">Triplophysa tibetana</name>
    <dbReference type="NCBI Taxonomy" id="1572043"/>
    <lineage>
        <taxon>Eukaryota</taxon>
        <taxon>Metazoa</taxon>
        <taxon>Chordata</taxon>
        <taxon>Craniata</taxon>
        <taxon>Vertebrata</taxon>
        <taxon>Euteleostomi</taxon>
        <taxon>Actinopterygii</taxon>
        <taxon>Neopterygii</taxon>
        <taxon>Teleostei</taxon>
        <taxon>Ostariophysi</taxon>
        <taxon>Cypriniformes</taxon>
        <taxon>Nemacheilidae</taxon>
        <taxon>Triplophysa</taxon>
    </lineage>
</organism>
<evidence type="ECO:0000313" key="2">
    <source>
        <dbReference type="EMBL" id="KAA0714557.1"/>
    </source>
</evidence>